<evidence type="ECO:0000313" key="2">
    <source>
        <dbReference type="EMBL" id="KRN09259.1"/>
    </source>
</evidence>
<dbReference type="EMBL" id="AYZO01000050">
    <property type="protein sequence ID" value="KRN09259.1"/>
    <property type="molecule type" value="Genomic_DNA"/>
</dbReference>
<dbReference type="SUPFAM" id="SSF143744">
    <property type="entry name" value="GlcG-like"/>
    <property type="match status" value="1"/>
</dbReference>
<dbReference type="AlphaFoldDB" id="I7LG94"/>
<dbReference type="PATRIC" id="fig|1423751.3.peg.1573"/>
<dbReference type="STRING" id="1423751.FC38_GL001524"/>
<gene>
    <name evidence="1" type="ORF">BN52_04615</name>
    <name evidence="2" type="ORF">FC38_GL001524</name>
</gene>
<keyword evidence="4" id="KW-1185">Reference proteome</keyword>
<dbReference type="Pfam" id="PF03928">
    <property type="entry name" value="HbpS-like"/>
    <property type="match status" value="1"/>
</dbReference>
<dbReference type="Gene3D" id="3.30.450.150">
    <property type="entry name" value="Haem-degrading domain"/>
    <property type="match status" value="1"/>
</dbReference>
<evidence type="ECO:0000313" key="1">
    <source>
        <dbReference type="EMBL" id="CCI87403.1"/>
    </source>
</evidence>
<comment type="caution">
    <text evidence="1">The sequence shown here is derived from an EMBL/GenBank/DDBJ whole genome shotgun (WGS) entry which is preliminary data.</text>
</comment>
<organism evidence="1 3">
    <name type="scientific">Lactobacillus gigeriorum DSM 23908 = CRBIP 24.85</name>
    <dbReference type="NCBI Taxonomy" id="1423751"/>
    <lineage>
        <taxon>Bacteria</taxon>
        <taxon>Bacillati</taxon>
        <taxon>Bacillota</taxon>
        <taxon>Bacilli</taxon>
        <taxon>Lactobacillales</taxon>
        <taxon>Lactobacillaceae</taxon>
        <taxon>Lactobacillus</taxon>
    </lineage>
</organism>
<dbReference type="InterPro" id="IPR038084">
    <property type="entry name" value="PduO/GlcC-like_sf"/>
</dbReference>
<dbReference type="InterPro" id="IPR005624">
    <property type="entry name" value="PduO/GlcC-like"/>
</dbReference>
<reference evidence="2 4" key="2">
    <citation type="journal article" date="2015" name="Genome Announc.">
        <title>Expanding the biotechnology potential of lactobacilli through comparative genomics of 213 strains and associated genera.</title>
        <authorList>
            <person name="Sun Z."/>
            <person name="Harris H.M."/>
            <person name="McCann A."/>
            <person name="Guo C."/>
            <person name="Argimon S."/>
            <person name="Zhang W."/>
            <person name="Yang X."/>
            <person name="Jeffery I.B."/>
            <person name="Cooney J.C."/>
            <person name="Kagawa T.F."/>
            <person name="Liu W."/>
            <person name="Song Y."/>
            <person name="Salvetti E."/>
            <person name="Wrobel A."/>
            <person name="Rasinkangas P."/>
            <person name="Parkhill J."/>
            <person name="Rea M.C."/>
            <person name="O'Sullivan O."/>
            <person name="Ritari J."/>
            <person name="Douillard F.P."/>
            <person name="Paul Ross R."/>
            <person name="Yang R."/>
            <person name="Briner A.E."/>
            <person name="Felis G.E."/>
            <person name="de Vos W.M."/>
            <person name="Barrangou R."/>
            <person name="Klaenhammer T.R."/>
            <person name="Caufield P.W."/>
            <person name="Cui Y."/>
            <person name="Zhang H."/>
            <person name="O'Toole P.W."/>
        </authorList>
    </citation>
    <scope>NUCLEOTIDE SEQUENCE [LARGE SCALE GENOMIC DNA]</scope>
    <source>
        <strain evidence="2 4">DSM 23908</strain>
    </source>
</reference>
<name>I7LG94_9LACO</name>
<dbReference type="Proteomes" id="UP000009326">
    <property type="component" value="Unassembled WGS sequence"/>
</dbReference>
<dbReference type="RefSeq" id="WP_008473619.1">
    <property type="nucleotide sequence ID" value="NZ_AYZO01000050.1"/>
</dbReference>
<accession>I7LG94</accession>
<protein>
    <submittedName>
        <fullName evidence="1">Uncharacterized protein</fullName>
    </submittedName>
</protein>
<evidence type="ECO:0000313" key="3">
    <source>
        <dbReference type="Proteomes" id="UP000009326"/>
    </source>
</evidence>
<proteinExistence type="predicted"/>
<dbReference type="Proteomes" id="UP000051521">
    <property type="component" value="Unassembled WGS sequence"/>
</dbReference>
<dbReference type="OrthoDB" id="9815315at2"/>
<sequence>MAKKTDEWLNRKQFIVMATGHSSLYVFNHQTDFPALSKNPQVIHTGGGYPLYVDSKLRGCFVVSGLEHTQDHQLIIDTLTEMKLN</sequence>
<reference evidence="1 3" key="1">
    <citation type="submission" date="2012-06" db="EMBL/GenBank/DDBJ databases">
        <title>Draft genome sequence of Lactobacillus gigeriorum CRBIP 24.85T, isolated from chicken crop.</title>
        <authorList>
            <person name="Cousin S."/>
            <person name="Ma L."/>
            <person name="Creno S."/>
            <person name="Clermont D."/>
            <person name="Loux V."/>
            <person name="Bizet C."/>
            <person name="Bouchier C."/>
        </authorList>
    </citation>
    <scope>NUCLEOTIDE SEQUENCE [LARGE SCALE GENOMIC DNA]</scope>
    <source>
        <strain evidence="3">CRBIP 24.85T</strain>
        <strain evidence="1">Type strain: CRBIP 24.85</strain>
    </source>
</reference>
<evidence type="ECO:0000313" key="4">
    <source>
        <dbReference type="Proteomes" id="UP000051521"/>
    </source>
</evidence>
<dbReference type="EMBL" id="CAKC01000065">
    <property type="protein sequence ID" value="CCI87403.1"/>
    <property type="molecule type" value="Genomic_DNA"/>
</dbReference>